<dbReference type="PANTHER" id="PTHR37981">
    <property type="entry name" value="LIPASE 2"/>
    <property type="match status" value="1"/>
</dbReference>
<reference evidence="3" key="1">
    <citation type="journal article" date="2020" name="Stud. Mycol.">
        <title>101 Dothideomycetes genomes: a test case for predicting lifestyles and emergence of pathogens.</title>
        <authorList>
            <person name="Haridas S."/>
            <person name="Albert R."/>
            <person name="Binder M."/>
            <person name="Bloem J."/>
            <person name="Labutti K."/>
            <person name="Salamov A."/>
            <person name="Andreopoulos B."/>
            <person name="Baker S."/>
            <person name="Barry K."/>
            <person name="Bills G."/>
            <person name="Bluhm B."/>
            <person name="Cannon C."/>
            <person name="Castanera R."/>
            <person name="Culley D."/>
            <person name="Daum C."/>
            <person name="Ezra D."/>
            <person name="Gonzalez J."/>
            <person name="Henrissat B."/>
            <person name="Kuo A."/>
            <person name="Liang C."/>
            <person name="Lipzen A."/>
            <person name="Lutzoni F."/>
            <person name="Magnuson J."/>
            <person name="Mondo S."/>
            <person name="Nolan M."/>
            <person name="Ohm R."/>
            <person name="Pangilinan J."/>
            <person name="Park H.-J."/>
            <person name="Ramirez L."/>
            <person name="Alfaro M."/>
            <person name="Sun H."/>
            <person name="Tritt A."/>
            <person name="Yoshinaga Y."/>
            <person name="Zwiers L.-H."/>
            <person name="Turgeon B."/>
            <person name="Goodwin S."/>
            <person name="Spatafora J."/>
            <person name="Crous P."/>
            <person name="Grigoriev I."/>
        </authorList>
    </citation>
    <scope>NUCLEOTIDE SEQUENCE</scope>
    <source>
        <strain evidence="3">CBS 627.86</strain>
    </source>
</reference>
<dbReference type="Proteomes" id="UP000799770">
    <property type="component" value="Unassembled WGS sequence"/>
</dbReference>
<dbReference type="InterPro" id="IPR036514">
    <property type="entry name" value="SGNH_hydro_sf"/>
</dbReference>
<dbReference type="SUPFAM" id="SSF52266">
    <property type="entry name" value="SGNH hydrolase"/>
    <property type="match status" value="2"/>
</dbReference>
<organism evidence="3 4">
    <name type="scientific">Lophiotrema nucula</name>
    <dbReference type="NCBI Taxonomy" id="690887"/>
    <lineage>
        <taxon>Eukaryota</taxon>
        <taxon>Fungi</taxon>
        <taxon>Dikarya</taxon>
        <taxon>Ascomycota</taxon>
        <taxon>Pezizomycotina</taxon>
        <taxon>Dothideomycetes</taxon>
        <taxon>Pleosporomycetidae</taxon>
        <taxon>Pleosporales</taxon>
        <taxon>Lophiotremataceae</taxon>
        <taxon>Lophiotrema</taxon>
    </lineage>
</organism>
<dbReference type="EMBL" id="ML977320">
    <property type="protein sequence ID" value="KAF2116952.1"/>
    <property type="molecule type" value="Genomic_DNA"/>
</dbReference>
<dbReference type="AlphaFoldDB" id="A0A6A5ZBV8"/>
<dbReference type="PROSITE" id="PS51257">
    <property type="entry name" value="PROKAR_LIPOPROTEIN"/>
    <property type="match status" value="1"/>
</dbReference>
<accession>A0A6A5ZBV8</accession>
<proteinExistence type="predicted"/>
<protein>
    <submittedName>
        <fullName evidence="3">SGNH hydrolase-type esterase domain-containing protein</fullName>
    </submittedName>
</protein>
<dbReference type="PANTHER" id="PTHR37981:SF1">
    <property type="entry name" value="SGNH HYDROLASE-TYPE ESTERASE DOMAIN-CONTAINING PROTEIN"/>
    <property type="match status" value="1"/>
</dbReference>
<keyword evidence="4" id="KW-1185">Reference proteome</keyword>
<evidence type="ECO:0000313" key="3">
    <source>
        <dbReference type="EMBL" id="KAF2116952.1"/>
    </source>
</evidence>
<dbReference type="GO" id="GO:0016788">
    <property type="term" value="F:hydrolase activity, acting on ester bonds"/>
    <property type="evidence" value="ECO:0007669"/>
    <property type="project" value="InterPro"/>
</dbReference>
<name>A0A6A5ZBV8_9PLEO</name>
<gene>
    <name evidence="3" type="ORF">BDV96DRAFT_645352</name>
</gene>
<dbReference type="GO" id="GO:0006629">
    <property type="term" value="P:lipid metabolic process"/>
    <property type="evidence" value="ECO:0007669"/>
    <property type="project" value="TreeGrafter"/>
</dbReference>
<feature type="compositionally biased region" description="Basic and acidic residues" evidence="1">
    <location>
        <begin position="29"/>
        <end position="48"/>
    </location>
</feature>
<feature type="signal peptide" evidence="2">
    <location>
        <begin position="1"/>
        <end position="19"/>
    </location>
</feature>
<dbReference type="Gene3D" id="3.40.50.1110">
    <property type="entry name" value="SGNH hydrolase"/>
    <property type="match status" value="2"/>
</dbReference>
<feature type="region of interest" description="Disordered" evidence="1">
    <location>
        <begin position="22"/>
        <end position="48"/>
    </location>
</feature>
<evidence type="ECO:0000313" key="4">
    <source>
        <dbReference type="Proteomes" id="UP000799770"/>
    </source>
</evidence>
<sequence length="963" mass="109299">MFPRLGLVSLVYLWLGCNTSPAPSYSSKRLGDNQHKSDASEHSYPETKDAVLLRRAEGDPDPKEWDSELYSQWWTLPEDADMNISDTIRPFINKPYPNVEQWKAVGDSFSAGPGAGQDWDQEDKCDCMRHHGAYAPQLWQDEHFFFPDPDRPNEPPQRTTFDFLSCTGAVAPDMFNPTHCNKQVSRVGEFDDIVALSIGGNDFEFVKILQACVYKFFKNDDACDKQTDATKKLLYGDQFRTDYKTVIQGRPTTAPGQPVLDGLYQRMHWRNRNPQFTGVYQTGYLQFFDTYTDQCDDVSFIPWLPNGPPMKKELRRMLNNLVHQSNYVLEYYGLWNNMLLAGNAPPGQRPSRVAPYVNFVDVDVTYNSHRFCTEGVNEPARRNKDIWFFHFLNGWVKEDGNSTKRQDSPQGGGDQNLTATVPEWLAQTFHPKSAGFRASKDLLYMKMKFELFARKLVGKEKSIWIVGDAQCYHSSRVGSPYANGFKEEIQHIFNDPKFYGYRDNIPGRYGGLTPRFVGSQGWSGGRHDCYKGLQIDEIADEIWDSPIHTQFQKKVVVLALGTMDVFYGVDLPNAHRRVGRMLHRIFERDEDAVVFIHHLPMFGKDERGESFHNQEGLQRVVEFNARLSGLANYWRTRYGKRVLKVSLPVTTWDKRDLFYLDDRGYKGVAWALAEQFAMAASMDWITNDRPWEPDGPQGPAIPGPPGDQQVQKRQEEPDASSSGTHSPPAPVSTAIATSPGPKLRRDIEPSEDDPFPVPDIYRLDPNPDKSGTFICTQKRPDDAPSGEEILEAVYQGMSQDDWINKIGCNTTEICRRSIMNTPSEAYWDPGVPPNGTMCIGQGGGDGWDDATQIMITRPAGDMDIANGDNCILGLPSLLDKCIRKEGFYGGYFFTPADDDKDKLMFNITNLNFPISPVGKPTRYKEPIDLAWAERVLFDGEKLGPQDNYHSEKLPDLDPADEWC</sequence>
<dbReference type="InterPro" id="IPR037460">
    <property type="entry name" value="SEST-like"/>
</dbReference>
<keyword evidence="2" id="KW-0732">Signal</keyword>
<keyword evidence="3" id="KW-0378">Hydrolase</keyword>
<evidence type="ECO:0000256" key="2">
    <source>
        <dbReference type="SAM" id="SignalP"/>
    </source>
</evidence>
<feature type="chain" id="PRO_5025476611" evidence="2">
    <location>
        <begin position="20"/>
        <end position="963"/>
    </location>
</feature>
<evidence type="ECO:0000256" key="1">
    <source>
        <dbReference type="SAM" id="MobiDB-lite"/>
    </source>
</evidence>
<dbReference type="OrthoDB" id="21678at2759"/>
<feature type="region of interest" description="Disordered" evidence="1">
    <location>
        <begin position="687"/>
        <end position="768"/>
    </location>
</feature>